<evidence type="ECO:0000256" key="2">
    <source>
        <dbReference type="ARBA" id="ARBA00009399"/>
    </source>
</evidence>
<dbReference type="InterPro" id="IPR051401">
    <property type="entry name" value="GtrA_CellWall_Glycosyl"/>
</dbReference>
<evidence type="ECO:0000256" key="3">
    <source>
        <dbReference type="ARBA" id="ARBA00022692"/>
    </source>
</evidence>
<dbReference type="OrthoDB" id="9807815at2"/>
<dbReference type="EMBL" id="RZGY01000001">
    <property type="protein sequence ID" value="RUQ87343.1"/>
    <property type="molecule type" value="Genomic_DNA"/>
</dbReference>
<evidence type="ECO:0000256" key="7">
    <source>
        <dbReference type="SAM" id="Phobius"/>
    </source>
</evidence>
<evidence type="ECO:0000259" key="8">
    <source>
        <dbReference type="Pfam" id="PF04138"/>
    </source>
</evidence>
<evidence type="ECO:0000313" key="12">
    <source>
        <dbReference type="Proteomes" id="UP000268291"/>
    </source>
</evidence>
<feature type="transmembrane region" description="Helical" evidence="7">
    <location>
        <begin position="124"/>
        <end position="142"/>
    </location>
</feature>
<keyword evidence="4 7" id="KW-1133">Transmembrane helix</keyword>
<feature type="transmembrane region" description="Helical" evidence="7">
    <location>
        <begin position="20"/>
        <end position="39"/>
    </location>
</feature>
<dbReference type="GO" id="GO:0005886">
    <property type="term" value="C:plasma membrane"/>
    <property type="evidence" value="ECO:0007669"/>
    <property type="project" value="TreeGrafter"/>
</dbReference>
<dbReference type="AlphaFoldDB" id="A0A2P8GVX9"/>
<keyword evidence="12" id="KW-1185">Reference proteome</keyword>
<feature type="domain" description="GtrA/DPMS transmembrane" evidence="8">
    <location>
        <begin position="21"/>
        <end position="148"/>
    </location>
</feature>
<accession>A0A2P8GVX9</accession>
<dbReference type="Proteomes" id="UP000268291">
    <property type="component" value="Unassembled WGS sequence"/>
</dbReference>
<feature type="transmembrane region" description="Helical" evidence="7">
    <location>
        <begin position="51"/>
        <end position="72"/>
    </location>
</feature>
<dbReference type="EMBL" id="PYAU01000001">
    <property type="protein sequence ID" value="PSL38105.1"/>
    <property type="molecule type" value="Genomic_DNA"/>
</dbReference>
<dbReference type="Proteomes" id="UP000241203">
    <property type="component" value="Unassembled WGS sequence"/>
</dbReference>
<keyword evidence="5 7" id="KW-0472">Membrane</keyword>
<name>A0A2P8GVX9_9MICO</name>
<dbReference type="InterPro" id="IPR007267">
    <property type="entry name" value="GtrA_DPMS_TM"/>
</dbReference>
<keyword evidence="3 7" id="KW-0812">Transmembrane</keyword>
<protein>
    <submittedName>
        <fullName evidence="10">GtrA family protein</fullName>
    </submittedName>
    <submittedName>
        <fullName evidence="9">Putative flippase GtrA</fullName>
    </submittedName>
</protein>
<feature type="transmembrane region" description="Helical" evidence="7">
    <location>
        <begin position="93"/>
        <end position="112"/>
    </location>
</feature>
<comment type="subcellular location">
    <subcellularLocation>
        <location evidence="1">Membrane</location>
        <topology evidence="1">Multi-pass membrane protein</topology>
    </subcellularLocation>
</comment>
<dbReference type="Pfam" id="PF04138">
    <property type="entry name" value="GtrA_DPMS_TM"/>
    <property type="match status" value="1"/>
</dbReference>
<evidence type="ECO:0000256" key="1">
    <source>
        <dbReference type="ARBA" id="ARBA00004141"/>
    </source>
</evidence>
<sequence length="203" mass="22702">MSRIRRLAAYVWERILRYAVKFGIVGGIGFVIDVGLFNLLRTGAFGDDHFFQGAIGAKIVSTSVAIVFNWVGNRYWTFREHRRHDLVREFAEYAVVAIGGLLIGLLCLWVSHHLLGFTSLLADNISANVVGLALGTAFRFLLYRFWVWGHHRTGTGPRPEHVIEERVAAAALASAPLEDVTIEMDRDTAPSEATHGEQKQVDR</sequence>
<reference evidence="9 11" key="1">
    <citation type="submission" date="2018-03" db="EMBL/GenBank/DDBJ databases">
        <title>Genomic Encyclopedia of Archaeal and Bacterial Type Strains, Phase II (KMG-II): from individual species to whole genera.</title>
        <authorList>
            <person name="Goeker M."/>
        </authorList>
    </citation>
    <scope>NUCLEOTIDE SEQUENCE [LARGE SCALE GENOMIC DNA]</scope>
    <source>
        <strain evidence="9 11">DSM 21548</strain>
    </source>
</reference>
<dbReference type="PANTHER" id="PTHR38459:SF1">
    <property type="entry name" value="PROPHAGE BACTOPRENOL-LINKED GLUCOSE TRANSLOCASE HOMOLOG"/>
    <property type="match status" value="1"/>
</dbReference>
<reference evidence="10 12" key="2">
    <citation type="submission" date="2018-12" db="EMBL/GenBank/DDBJ databases">
        <authorList>
            <person name="hu s."/>
            <person name="Xu Y."/>
            <person name="Xu B."/>
            <person name="Li F."/>
        </authorList>
    </citation>
    <scope>NUCLEOTIDE SEQUENCE [LARGE SCALE GENOMIC DNA]</scope>
    <source>
        <strain evidence="10 12">KSW2-17</strain>
    </source>
</reference>
<evidence type="ECO:0000313" key="10">
    <source>
        <dbReference type="EMBL" id="RUQ87343.1"/>
    </source>
</evidence>
<evidence type="ECO:0000256" key="5">
    <source>
        <dbReference type="ARBA" id="ARBA00023136"/>
    </source>
</evidence>
<evidence type="ECO:0000256" key="4">
    <source>
        <dbReference type="ARBA" id="ARBA00022989"/>
    </source>
</evidence>
<evidence type="ECO:0000313" key="11">
    <source>
        <dbReference type="Proteomes" id="UP000241203"/>
    </source>
</evidence>
<gene>
    <name evidence="9" type="ORF">CLV49_1717</name>
    <name evidence="10" type="ORF">ELQ93_10620</name>
</gene>
<comment type="caution">
    <text evidence="9">The sequence shown here is derived from an EMBL/GenBank/DDBJ whole genome shotgun (WGS) entry which is preliminary data.</text>
</comment>
<evidence type="ECO:0000313" key="9">
    <source>
        <dbReference type="EMBL" id="PSL38105.1"/>
    </source>
</evidence>
<evidence type="ECO:0000256" key="6">
    <source>
        <dbReference type="SAM" id="MobiDB-lite"/>
    </source>
</evidence>
<dbReference type="GO" id="GO:0000271">
    <property type="term" value="P:polysaccharide biosynthetic process"/>
    <property type="evidence" value="ECO:0007669"/>
    <property type="project" value="InterPro"/>
</dbReference>
<comment type="similarity">
    <text evidence="2">Belongs to the GtrA family.</text>
</comment>
<organism evidence="9 11">
    <name type="scientific">Labedella gwakjiensis</name>
    <dbReference type="NCBI Taxonomy" id="390269"/>
    <lineage>
        <taxon>Bacteria</taxon>
        <taxon>Bacillati</taxon>
        <taxon>Actinomycetota</taxon>
        <taxon>Actinomycetes</taxon>
        <taxon>Micrococcales</taxon>
        <taxon>Microbacteriaceae</taxon>
        <taxon>Labedella</taxon>
    </lineage>
</organism>
<dbReference type="PANTHER" id="PTHR38459">
    <property type="entry name" value="PROPHAGE BACTOPRENOL-LINKED GLUCOSE TRANSLOCASE HOMOLOG"/>
    <property type="match status" value="1"/>
</dbReference>
<feature type="region of interest" description="Disordered" evidence="6">
    <location>
        <begin position="184"/>
        <end position="203"/>
    </location>
</feature>
<proteinExistence type="inferred from homology"/>